<protein>
    <submittedName>
        <fullName evidence="10">Putative membrane protein YeiH</fullName>
    </submittedName>
</protein>
<reference evidence="10 11" key="1">
    <citation type="submission" date="2020-07" db="EMBL/GenBank/DDBJ databases">
        <title>Sequencing the genomes of 1000 actinobacteria strains.</title>
        <authorList>
            <person name="Klenk H.-P."/>
        </authorList>
    </citation>
    <scope>NUCLEOTIDE SEQUENCE [LARGE SCALE GENOMIC DNA]</scope>
    <source>
        <strain evidence="10 11">DSM 24723</strain>
    </source>
</reference>
<evidence type="ECO:0000256" key="6">
    <source>
        <dbReference type="ARBA" id="ARBA00023136"/>
    </source>
</evidence>
<dbReference type="InterPro" id="IPR005115">
    <property type="entry name" value="Gly_transporter"/>
</dbReference>
<feature type="domain" description="Glycine transporter" evidence="9">
    <location>
        <begin position="14"/>
        <end position="86"/>
    </location>
</feature>
<gene>
    <name evidence="10" type="ORF">BJY28_002914</name>
</gene>
<accession>A0A852XIQ6</accession>
<proteinExistence type="inferred from homology"/>
<evidence type="ECO:0000256" key="4">
    <source>
        <dbReference type="ARBA" id="ARBA00022692"/>
    </source>
</evidence>
<name>A0A852XIQ6_9MICO</name>
<feature type="transmembrane region" description="Helical" evidence="8">
    <location>
        <begin position="178"/>
        <end position="196"/>
    </location>
</feature>
<feature type="compositionally biased region" description="Basic residues" evidence="7">
    <location>
        <begin position="242"/>
        <end position="251"/>
    </location>
</feature>
<feature type="transmembrane region" description="Helical" evidence="8">
    <location>
        <begin position="124"/>
        <end position="144"/>
    </location>
</feature>
<feature type="transmembrane region" description="Helical" evidence="8">
    <location>
        <begin position="39"/>
        <end position="59"/>
    </location>
</feature>
<evidence type="ECO:0000256" key="1">
    <source>
        <dbReference type="ARBA" id="ARBA00004651"/>
    </source>
</evidence>
<organism evidence="10 11">
    <name type="scientific">Janibacter alkaliphilus</name>
    <dbReference type="NCBI Taxonomy" id="1069963"/>
    <lineage>
        <taxon>Bacteria</taxon>
        <taxon>Bacillati</taxon>
        <taxon>Actinomycetota</taxon>
        <taxon>Actinomycetes</taxon>
        <taxon>Micrococcales</taxon>
        <taxon>Intrasporangiaceae</taxon>
        <taxon>Janibacter</taxon>
    </lineage>
</organism>
<evidence type="ECO:0000259" key="9">
    <source>
        <dbReference type="Pfam" id="PF03458"/>
    </source>
</evidence>
<dbReference type="PANTHER" id="PTHR30506">
    <property type="entry name" value="INNER MEMBRANE PROTEIN"/>
    <property type="match status" value="1"/>
</dbReference>
<comment type="caution">
    <text evidence="10">The sequence shown here is derived from an EMBL/GenBank/DDBJ whole genome shotgun (WGS) entry which is preliminary data.</text>
</comment>
<evidence type="ECO:0000256" key="5">
    <source>
        <dbReference type="ARBA" id="ARBA00022989"/>
    </source>
</evidence>
<evidence type="ECO:0000313" key="10">
    <source>
        <dbReference type="EMBL" id="NYG38445.1"/>
    </source>
</evidence>
<feature type="domain" description="Glycine transporter" evidence="9">
    <location>
        <begin position="99"/>
        <end position="173"/>
    </location>
</feature>
<dbReference type="EMBL" id="JACBZX010000001">
    <property type="protein sequence ID" value="NYG38445.1"/>
    <property type="molecule type" value="Genomic_DNA"/>
</dbReference>
<keyword evidence="5 8" id="KW-1133">Transmembrane helix</keyword>
<dbReference type="AlphaFoldDB" id="A0A852XIQ6"/>
<feature type="transmembrane region" description="Helical" evidence="8">
    <location>
        <begin position="71"/>
        <end position="88"/>
    </location>
</feature>
<keyword evidence="4 8" id="KW-0812">Transmembrane</keyword>
<dbReference type="Proteomes" id="UP000592181">
    <property type="component" value="Unassembled WGS sequence"/>
</dbReference>
<dbReference type="GO" id="GO:0005886">
    <property type="term" value="C:plasma membrane"/>
    <property type="evidence" value="ECO:0007669"/>
    <property type="project" value="UniProtKB-SubCell"/>
</dbReference>
<comment type="similarity">
    <text evidence="2">Belongs to the UPF0126 family.</text>
</comment>
<keyword evidence="6 8" id="KW-0472">Membrane</keyword>
<sequence>MDEPVAVVGDVLRTLDLVGVLANGLLGGVVARRFGMDPVGIAVLAVISALGGGAIRDVLLDQRPAAVDDPLYLTVALGAAAVAFLVPMDGRRWRQVFPWVDAAALGTWAVAGTEKSLIAGVSPLPAILLGVLTAVGGGAVRDVILGQVPTIFRRSELYATCAFVAGVALVLLREGGAGVWAAPVAAAVGMWLCLLARHKGWVLPTEPRLPRTWAVGAGNRAGATSAKGVNRRNRSRGSTARPARRRWRRPD</sequence>
<dbReference type="Pfam" id="PF03458">
    <property type="entry name" value="Gly_transporter"/>
    <property type="match status" value="2"/>
</dbReference>
<evidence type="ECO:0000256" key="3">
    <source>
        <dbReference type="ARBA" id="ARBA00022475"/>
    </source>
</evidence>
<keyword evidence="11" id="KW-1185">Reference proteome</keyword>
<evidence type="ECO:0000256" key="8">
    <source>
        <dbReference type="SAM" id="Phobius"/>
    </source>
</evidence>
<feature type="region of interest" description="Disordered" evidence="7">
    <location>
        <begin position="221"/>
        <end position="251"/>
    </location>
</feature>
<evidence type="ECO:0000256" key="2">
    <source>
        <dbReference type="ARBA" id="ARBA00008193"/>
    </source>
</evidence>
<comment type="subcellular location">
    <subcellularLocation>
        <location evidence="1">Cell membrane</location>
        <topology evidence="1">Multi-pass membrane protein</topology>
    </subcellularLocation>
</comment>
<dbReference type="PANTHER" id="PTHR30506:SF3">
    <property type="entry name" value="UPF0126 INNER MEMBRANE PROTEIN YADS-RELATED"/>
    <property type="match status" value="1"/>
</dbReference>
<keyword evidence="3" id="KW-1003">Cell membrane</keyword>
<evidence type="ECO:0000256" key="7">
    <source>
        <dbReference type="SAM" id="MobiDB-lite"/>
    </source>
</evidence>
<dbReference type="RefSeq" id="WP_179463638.1">
    <property type="nucleotide sequence ID" value="NZ_JACBZX010000001.1"/>
</dbReference>
<evidence type="ECO:0000313" key="11">
    <source>
        <dbReference type="Proteomes" id="UP000592181"/>
    </source>
</evidence>